<feature type="non-terminal residue" evidence="1">
    <location>
        <position position="1"/>
    </location>
</feature>
<proteinExistence type="predicted"/>
<evidence type="ECO:0000313" key="2">
    <source>
        <dbReference type="Proteomes" id="UP001142055"/>
    </source>
</evidence>
<gene>
    <name evidence="1" type="ORF">RDWZM_007456</name>
</gene>
<keyword evidence="2" id="KW-1185">Reference proteome</keyword>
<sequence length="119" mass="13633">RGLNKFGSSWEILTSGHRFVLATTSKTQTGFNLVNLISQLKQIDKQKIIVEYKYIGIDSSVSRKCEQCEYKTDINTNIKALMKRTTGQMNEANQNKHMTGPFMQNFVRTNIVQQSTCQH</sequence>
<dbReference type="EMBL" id="JAPWDV010000003">
    <property type="protein sequence ID" value="KAJ6216299.1"/>
    <property type="molecule type" value="Genomic_DNA"/>
</dbReference>
<organism evidence="1 2">
    <name type="scientific">Blomia tropicalis</name>
    <name type="common">Mite</name>
    <dbReference type="NCBI Taxonomy" id="40697"/>
    <lineage>
        <taxon>Eukaryota</taxon>
        <taxon>Metazoa</taxon>
        <taxon>Ecdysozoa</taxon>
        <taxon>Arthropoda</taxon>
        <taxon>Chelicerata</taxon>
        <taxon>Arachnida</taxon>
        <taxon>Acari</taxon>
        <taxon>Acariformes</taxon>
        <taxon>Sarcoptiformes</taxon>
        <taxon>Astigmata</taxon>
        <taxon>Glycyphagoidea</taxon>
        <taxon>Echimyopodidae</taxon>
        <taxon>Blomia</taxon>
    </lineage>
</organism>
<accession>A0A9Q0LZI0</accession>
<reference evidence="1" key="1">
    <citation type="submission" date="2022-12" db="EMBL/GenBank/DDBJ databases">
        <title>Genome assemblies of Blomia tropicalis.</title>
        <authorList>
            <person name="Cui Y."/>
        </authorList>
    </citation>
    <scope>NUCLEOTIDE SEQUENCE</scope>
    <source>
        <tissue evidence="1">Adult mites</tissue>
    </source>
</reference>
<evidence type="ECO:0000313" key="1">
    <source>
        <dbReference type="EMBL" id="KAJ6216299.1"/>
    </source>
</evidence>
<name>A0A9Q0LZI0_BLOTA</name>
<comment type="caution">
    <text evidence="1">The sequence shown here is derived from an EMBL/GenBank/DDBJ whole genome shotgun (WGS) entry which is preliminary data.</text>
</comment>
<dbReference type="Proteomes" id="UP001142055">
    <property type="component" value="Chromosome 3"/>
</dbReference>
<protein>
    <submittedName>
        <fullName evidence="1">Uncharacterized protein</fullName>
    </submittedName>
</protein>
<dbReference type="AlphaFoldDB" id="A0A9Q0LZI0"/>